<reference evidence="2" key="1">
    <citation type="journal article" date="2013" name="New Phytol.">
        <title>Comparative genomic and transcriptomic analyses reveal the hemibiotrophic stage shift of Colletotrichum fungi.</title>
        <authorList>
            <person name="Gan P."/>
            <person name="Ikeda K."/>
            <person name="Irieda H."/>
            <person name="Narusaka M."/>
            <person name="O'Connell R.J."/>
            <person name="Narusaka Y."/>
            <person name="Takano Y."/>
            <person name="Kubo Y."/>
            <person name="Shirasu K."/>
        </authorList>
    </citation>
    <scope>NUCLEOTIDE SEQUENCE [LARGE SCALE GENOMIC DNA]</scope>
    <source>
        <strain evidence="2">104-T / ATCC 96160 / CBS 514.97 / LARS 414 / MAFF 240422</strain>
    </source>
</reference>
<reference evidence="2" key="2">
    <citation type="journal article" date="2019" name="Mol. Plant Microbe Interact.">
        <title>Genome sequence resources for four phytopathogenic fungi from the Colletotrichum orbiculare species complex.</title>
        <authorList>
            <person name="Gan P."/>
            <person name="Tsushima A."/>
            <person name="Narusaka M."/>
            <person name="Narusaka Y."/>
            <person name="Takano Y."/>
            <person name="Kubo Y."/>
            <person name="Shirasu K."/>
        </authorList>
    </citation>
    <scope>GENOME REANNOTATION</scope>
    <source>
        <strain evidence="2">104-T / ATCC 96160 / CBS 514.97 / LARS 414 / MAFF 240422</strain>
    </source>
</reference>
<keyword evidence="2" id="KW-1185">Reference proteome</keyword>
<evidence type="ECO:0000313" key="1">
    <source>
        <dbReference type="EMBL" id="TDZ15236.1"/>
    </source>
</evidence>
<sequence length="75" mass="8220">MSGGVWLLDFAINTRDTRSSKASAACCCRPRNELRIRSLLPAPGRKFVNNMHLGSNMSTRPLAAVQHFSTATTND</sequence>
<name>A0A484FCN7_COLOR</name>
<dbReference type="EMBL" id="AMCV02000041">
    <property type="protein sequence ID" value="TDZ15236.1"/>
    <property type="molecule type" value="Genomic_DNA"/>
</dbReference>
<proteinExistence type="predicted"/>
<dbReference type="AlphaFoldDB" id="A0A484FCN7"/>
<evidence type="ECO:0000313" key="2">
    <source>
        <dbReference type="Proteomes" id="UP000014480"/>
    </source>
</evidence>
<comment type="caution">
    <text evidence="1">The sequence shown here is derived from an EMBL/GenBank/DDBJ whole genome shotgun (WGS) entry which is preliminary data.</text>
</comment>
<gene>
    <name evidence="1" type="ORF">Cob_v011693</name>
</gene>
<organism evidence="1 2">
    <name type="scientific">Colletotrichum orbiculare (strain 104-T / ATCC 96160 / CBS 514.97 / LARS 414 / MAFF 240422)</name>
    <name type="common">Cucumber anthracnose fungus</name>
    <name type="synonym">Colletotrichum lagenarium</name>
    <dbReference type="NCBI Taxonomy" id="1213857"/>
    <lineage>
        <taxon>Eukaryota</taxon>
        <taxon>Fungi</taxon>
        <taxon>Dikarya</taxon>
        <taxon>Ascomycota</taxon>
        <taxon>Pezizomycotina</taxon>
        <taxon>Sordariomycetes</taxon>
        <taxon>Hypocreomycetidae</taxon>
        <taxon>Glomerellales</taxon>
        <taxon>Glomerellaceae</taxon>
        <taxon>Colletotrichum</taxon>
        <taxon>Colletotrichum orbiculare species complex</taxon>
    </lineage>
</organism>
<accession>A0A484FCN7</accession>
<protein>
    <submittedName>
        <fullName evidence="1">Uncharacterized protein</fullName>
    </submittedName>
</protein>
<dbReference type="Proteomes" id="UP000014480">
    <property type="component" value="Unassembled WGS sequence"/>
</dbReference>